<reference evidence="2 3" key="1">
    <citation type="submission" date="2018-12" db="EMBL/GenBank/DDBJ databases">
        <title>Bacillus ochoae sp. nov., Paenibacillus whitsoniae sp. nov., Paenibacillus spiritus sp. nov. Isolated from the Mars Exploration Rover during spacecraft assembly.</title>
        <authorList>
            <person name="Seuylemezian A."/>
            <person name="Vaishampayan P."/>
        </authorList>
    </citation>
    <scope>NUCLEOTIDE SEQUENCE [LARGE SCALE GENOMIC DNA]</scope>
    <source>
        <strain evidence="2 3">MER 54</strain>
    </source>
</reference>
<evidence type="ECO:0000313" key="2">
    <source>
        <dbReference type="EMBL" id="RTE08238.1"/>
    </source>
</evidence>
<gene>
    <name evidence="2" type="ORF">EJQ19_18545</name>
</gene>
<keyword evidence="1" id="KW-0472">Membrane</keyword>
<keyword evidence="1" id="KW-1133">Transmembrane helix</keyword>
<comment type="caution">
    <text evidence="2">The sequence shown here is derived from an EMBL/GenBank/DDBJ whole genome shotgun (WGS) entry which is preliminary data.</text>
</comment>
<keyword evidence="1" id="KW-0812">Transmembrane</keyword>
<accession>A0A3S0AN45</accession>
<name>A0A3S0AN45_9BACL</name>
<proteinExistence type="predicted"/>
<evidence type="ECO:0000313" key="3">
    <source>
        <dbReference type="Proteomes" id="UP000276128"/>
    </source>
</evidence>
<sequence length="333" mass="38380">MRSFAIWYAPIKKETEQETEQDKVASIHINLWDKVKGNNKNYCFDFGLLIEDINCIEKIFLYAPFPVEKKQIKDLGSVISNNQLVNAIFNENFTTTDGEPKRLIVNAPEKKDNFVVYSLEIENQVELINCRRNTESDGTIIEIKVDSIKPNNINKYYFRIRIEGGKDCIKFINDEIKGISIFSNQFTNTEVIDFRLNDVRSCSEELREQFQKGKSFKLLAIHYLILRNANDAIIHYGKEINSRMLEQDLWKTYIDGTNHNIIAYHIKSKAEKKKNPQTGGIEVLRYVEDFSDLSRFQYQKETKSIIALYVLGVIVLGGIGGVLGNWLSSIIGL</sequence>
<evidence type="ECO:0000256" key="1">
    <source>
        <dbReference type="SAM" id="Phobius"/>
    </source>
</evidence>
<keyword evidence="3" id="KW-1185">Reference proteome</keyword>
<dbReference type="RefSeq" id="WP_126142734.1">
    <property type="nucleotide sequence ID" value="NZ_RXHU01000055.1"/>
</dbReference>
<dbReference type="OrthoDB" id="1452241at2"/>
<dbReference type="Proteomes" id="UP000276128">
    <property type="component" value="Unassembled WGS sequence"/>
</dbReference>
<protein>
    <submittedName>
        <fullName evidence="2">Uncharacterized protein</fullName>
    </submittedName>
</protein>
<dbReference type="AlphaFoldDB" id="A0A3S0AN45"/>
<organism evidence="2 3">
    <name type="scientific">Paenibacillus whitsoniae</name>
    <dbReference type="NCBI Taxonomy" id="2496558"/>
    <lineage>
        <taxon>Bacteria</taxon>
        <taxon>Bacillati</taxon>
        <taxon>Bacillota</taxon>
        <taxon>Bacilli</taxon>
        <taxon>Bacillales</taxon>
        <taxon>Paenibacillaceae</taxon>
        <taxon>Paenibacillus</taxon>
    </lineage>
</organism>
<feature type="transmembrane region" description="Helical" evidence="1">
    <location>
        <begin position="305"/>
        <end position="327"/>
    </location>
</feature>
<dbReference type="EMBL" id="RXHU01000055">
    <property type="protein sequence ID" value="RTE08238.1"/>
    <property type="molecule type" value="Genomic_DNA"/>
</dbReference>